<organism evidence="2 3">
    <name type="scientific">Neptunitalea chrysea</name>
    <dbReference type="NCBI Taxonomy" id="1647581"/>
    <lineage>
        <taxon>Bacteria</taxon>
        <taxon>Pseudomonadati</taxon>
        <taxon>Bacteroidota</taxon>
        <taxon>Flavobacteriia</taxon>
        <taxon>Flavobacteriales</taxon>
        <taxon>Flavobacteriaceae</taxon>
        <taxon>Neptunitalea</taxon>
    </lineage>
</organism>
<sequence>MIQQQFATKAIEVLKKNKEVLGVAAGGSWITGELDEFSDVDLVIVTKNKNTQNPENMKAIANSIPNYISGFTGEHVGEPRLLICLYRNPILHVDFKFVTLEEFGDRIETPVLLHDPEGMLQKRLDETTGVFPYPDYQWIEDRFWIWVHYTLLKIGRGELMEAFDFFGFLRMVVIGSMIQIKNGNLPKGVRKVETNLSSVDYEKLKQTLPQYDRDNLLDTLLRTVTLYKELRQELFTDKVQLQTATEEAVMEYYYRQVSK</sequence>
<reference evidence="2" key="1">
    <citation type="submission" date="2022-07" db="EMBL/GenBank/DDBJ databases">
        <title>Taxonomy of Novel Oxalotrophic and Methylotrophic Bacteria.</title>
        <authorList>
            <person name="Sahin N."/>
            <person name="Tani A."/>
        </authorList>
    </citation>
    <scope>NUCLEOTIDE SEQUENCE</scope>
    <source>
        <strain evidence="2">AM327</strain>
    </source>
</reference>
<evidence type="ECO:0000313" key="2">
    <source>
        <dbReference type="EMBL" id="GLB52521.1"/>
    </source>
</evidence>
<feature type="domain" description="Polymerase nucleotidyl transferase" evidence="1">
    <location>
        <begin position="9"/>
        <end position="52"/>
    </location>
</feature>
<dbReference type="Gene3D" id="1.20.120.330">
    <property type="entry name" value="Nucleotidyltransferases domain 2"/>
    <property type="match status" value="1"/>
</dbReference>
<dbReference type="RefSeq" id="WP_281753850.1">
    <property type="nucleotide sequence ID" value="NZ_BRVP01000009.1"/>
</dbReference>
<dbReference type="Pfam" id="PF01909">
    <property type="entry name" value="NTP_transf_2"/>
    <property type="match status" value="1"/>
</dbReference>
<dbReference type="InterPro" id="IPR043519">
    <property type="entry name" value="NT_sf"/>
</dbReference>
<dbReference type="SUPFAM" id="SSF81301">
    <property type="entry name" value="Nucleotidyltransferase"/>
    <property type="match status" value="1"/>
</dbReference>
<accession>A0A9W6EV57</accession>
<dbReference type="InterPro" id="IPR002934">
    <property type="entry name" value="Polymerase_NTP_transf_dom"/>
</dbReference>
<name>A0A9W6EV57_9FLAO</name>
<evidence type="ECO:0000259" key="1">
    <source>
        <dbReference type="Pfam" id="PF01909"/>
    </source>
</evidence>
<dbReference type="Proteomes" id="UP001143545">
    <property type="component" value="Unassembled WGS sequence"/>
</dbReference>
<dbReference type="EMBL" id="BRVP01000009">
    <property type="protein sequence ID" value="GLB52521.1"/>
    <property type="molecule type" value="Genomic_DNA"/>
</dbReference>
<keyword evidence="3" id="KW-1185">Reference proteome</keyword>
<protein>
    <submittedName>
        <fullName evidence="2">Oxalate:formate antiporter</fullName>
    </submittedName>
</protein>
<dbReference type="AlphaFoldDB" id="A0A9W6EV57"/>
<gene>
    <name evidence="2" type="ORF">NBRC110019_15610</name>
</gene>
<evidence type="ECO:0000313" key="3">
    <source>
        <dbReference type="Proteomes" id="UP001143545"/>
    </source>
</evidence>
<proteinExistence type="predicted"/>
<comment type="caution">
    <text evidence="2">The sequence shown here is derived from an EMBL/GenBank/DDBJ whole genome shotgun (WGS) entry which is preliminary data.</text>
</comment>
<dbReference type="Gene3D" id="3.30.460.10">
    <property type="entry name" value="Beta Polymerase, domain 2"/>
    <property type="match status" value="1"/>
</dbReference>
<dbReference type="CDD" id="cd05403">
    <property type="entry name" value="NT_KNTase_like"/>
    <property type="match status" value="1"/>
</dbReference>